<dbReference type="PANTHER" id="PTHR33392:SF6">
    <property type="entry name" value="POLYISOPRENYL-TEICHOIC ACID--PEPTIDOGLYCAN TEICHOIC ACID TRANSFERASE TAGU"/>
    <property type="match status" value="1"/>
</dbReference>
<evidence type="ECO:0000256" key="2">
    <source>
        <dbReference type="SAM" id="MobiDB-lite"/>
    </source>
</evidence>
<evidence type="ECO:0000259" key="4">
    <source>
        <dbReference type="Pfam" id="PF03816"/>
    </source>
</evidence>
<dbReference type="EMBL" id="FNDJ01000013">
    <property type="protein sequence ID" value="SDJ98718.1"/>
    <property type="molecule type" value="Genomic_DNA"/>
</dbReference>
<reference evidence="5 6" key="1">
    <citation type="submission" date="2016-10" db="EMBL/GenBank/DDBJ databases">
        <authorList>
            <person name="de Groot N.N."/>
        </authorList>
    </citation>
    <scope>NUCLEOTIDE SEQUENCE [LARGE SCALE GENOMIC DNA]</scope>
    <source>
        <strain evidence="5 6">CGMCC 4.6533</strain>
    </source>
</reference>
<keyword evidence="3" id="KW-0812">Transmembrane</keyword>
<dbReference type="InterPro" id="IPR004474">
    <property type="entry name" value="LytR_CpsA_psr"/>
</dbReference>
<feature type="domain" description="Cell envelope-related transcriptional attenuator" evidence="4">
    <location>
        <begin position="165"/>
        <end position="339"/>
    </location>
</feature>
<feature type="transmembrane region" description="Helical" evidence="3">
    <location>
        <begin position="57"/>
        <end position="82"/>
    </location>
</feature>
<dbReference type="Proteomes" id="UP000199202">
    <property type="component" value="Unassembled WGS sequence"/>
</dbReference>
<sequence>MLTLSSAVLWGVAHVAADRRKTGIALMAVYLLMLAGILTLFTAFSSRLLSLAVQPRWLIVLTVALVVIALAWTGVIIWSFLLVRPPSTDTVGRFLTTTLTLALCALILIPTVYAARLSYLSRDVVNSLFSSGGAAVPADDPWHGARHVNFLLLGGDSAPGRPGVRTDSVTVASVDTSTGATTLFGLPRNLQRIQFPAGPARDRFPAGFTGDGPDTPGLLNEIFQFAEDHPDMVPGVPKGQRGPALIKQTVSEILGIPVSYYALIDMKGFAQMIDAVGGVQVTIKQPIVYGKYREGLLPAGTRRLSGEEALWFGRSRTDSDDYVRMGRQKCLLNALAKQADPMTVLNSFERLATLTKRFISTDIPQEVLPAVVDLSQKMKGTKMRSLSFVPPLIDTANPDWRLIRREVTEALDEQRRPTGKPVTAAPREPAAVQSPDQPVTLDATCA</sequence>
<organism evidence="5 6">
    <name type="scientific">Nonomuraea jiangxiensis</name>
    <dbReference type="NCBI Taxonomy" id="633440"/>
    <lineage>
        <taxon>Bacteria</taxon>
        <taxon>Bacillati</taxon>
        <taxon>Actinomycetota</taxon>
        <taxon>Actinomycetes</taxon>
        <taxon>Streptosporangiales</taxon>
        <taxon>Streptosporangiaceae</taxon>
        <taxon>Nonomuraea</taxon>
    </lineage>
</organism>
<evidence type="ECO:0000313" key="5">
    <source>
        <dbReference type="EMBL" id="SDJ98718.1"/>
    </source>
</evidence>
<dbReference type="InterPro" id="IPR050922">
    <property type="entry name" value="LytR/CpsA/Psr_CW_biosynth"/>
</dbReference>
<dbReference type="AlphaFoldDB" id="A0A1G8Y7E5"/>
<evidence type="ECO:0000256" key="1">
    <source>
        <dbReference type="ARBA" id="ARBA00006068"/>
    </source>
</evidence>
<feature type="transmembrane region" description="Helical" evidence="3">
    <location>
        <begin position="27"/>
        <end position="45"/>
    </location>
</feature>
<evidence type="ECO:0000313" key="6">
    <source>
        <dbReference type="Proteomes" id="UP000199202"/>
    </source>
</evidence>
<accession>A0A1G8Y7E5</accession>
<keyword evidence="3" id="KW-1133">Transmembrane helix</keyword>
<dbReference type="NCBIfam" id="TIGR00350">
    <property type="entry name" value="lytR_cpsA_psr"/>
    <property type="match status" value="1"/>
</dbReference>
<keyword evidence="3" id="KW-0472">Membrane</keyword>
<dbReference type="STRING" id="633440.SAMN05421869_113192"/>
<gene>
    <name evidence="5" type="ORF">SAMN05421869_113192</name>
</gene>
<protein>
    <submittedName>
        <fullName evidence="5">Cell envelope-related function transcriptional attenuator common domain-containing protein</fullName>
    </submittedName>
</protein>
<dbReference type="PANTHER" id="PTHR33392">
    <property type="entry name" value="POLYISOPRENYL-TEICHOIC ACID--PEPTIDOGLYCAN TEICHOIC ACID TRANSFERASE TAGU"/>
    <property type="match status" value="1"/>
</dbReference>
<feature type="region of interest" description="Disordered" evidence="2">
    <location>
        <begin position="411"/>
        <end position="446"/>
    </location>
</feature>
<proteinExistence type="inferred from homology"/>
<feature type="transmembrane region" description="Helical" evidence="3">
    <location>
        <begin position="94"/>
        <end position="115"/>
    </location>
</feature>
<name>A0A1G8Y7E5_9ACTN</name>
<dbReference type="Gene3D" id="3.40.630.190">
    <property type="entry name" value="LCP protein"/>
    <property type="match status" value="1"/>
</dbReference>
<comment type="similarity">
    <text evidence="1">Belongs to the LytR/CpsA/Psr (LCP) family.</text>
</comment>
<evidence type="ECO:0000256" key="3">
    <source>
        <dbReference type="SAM" id="Phobius"/>
    </source>
</evidence>
<keyword evidence="6" id="KW-1185">Reference proteome</keyword>
<dbReference type="Pfam" id="PF03816">
    <property type="entry name" value="LytR_cpsA_psr"/>
    <property type="match status" value="1"/>
</dbReference>